<name>A0AAQ3K448_9LILI</name>
<dbReference type="EMBL" id="CP136892">
    <property type="protein sequence ID" value="WOL01540.1"/>
    <property type="molecule type" value="Genomic_DNA"/>
</dbReference>
<organism evidence="1 2">
    <name type="scientific">Canna indica</name>
    <name type="common">Indian-shot</name>
    <dbReference type="NCBI Taxonomy" id="4628"/>
    <lineage>
        <taxon>Eukaryota</taxon>
        <taxon>Viridiplantae</taxon>
        <taxon>Streptophyta</taxon>
        <taxon>Embryophyta</taxon>
        <taxon>Tracheophyta</taxon>
        <taxon>Spermatophyta</taxon>
        <taxon>Magnoliopsida</taxon>
        <taxon>Liliopsida</taxon>
        <taxon>Zingiberales</taxon>
        <taxon>Cannaceae</taxon>
        <taxon>Canna</taxon>
    </lineage>
</organism>
<reference evidence="1 2" key="1">
    <citation type="submission" date="2023-10" db="EMBL/GenBank/DDBJ databases">
        <title>Chromosome-scale genome assembly provides insights into flower coloration mechanisms of Canna indica.</title>
        <authorList>
            <person name="Li C."/>
        </authorList>
    </citation>
    <scope>NUCLEOTIDE SEQUENCE [LARGE SCALE GENOMIC DNA]</scope>
    <source>
        <tissue evidence="1">Flower</tissue>
    </source>
</reference>
<evidence type="ECO:0000313" key="2">
    <source>
        <dbReference type="Proteomes" id="UP001327560"/>
    </source>
</evidence>
<sequence>MKSRGRKRNWGRTRENVVFHLSDDPRQVKKWCGEHSKDCAAGKMDSCNHADEKDFQALIEFTWAPLLVELKEEEENKKVLHLDSIGENAKWDYYKEGERLFTNLNPMVAYEKGLTTWAKWVDLNLDPILIKMKSTSLFQLLHGAVKLWTCAEVSIISKSQAYMKMGQKLV</sequence>
<accession>A0AAQ3K448</accession>
<gene>
    <name evidence="1" type="ORF">Cni_G10257</name>
</gene>
<dbReference type="Proteomes" id="UP001327560">
    <property type="component" value="Chromosome 3"/>
</dbReference>
<proteinExistence type="predicted"/>
<protein>
    <submittedName>
        <fullName evidence="1">Protein trichome birefringence-like 36</fullName>
    </submittedName>
</protein>
<evidence type="ECO:0000313" key="1">
    <source>
        <dbReference type="EMBL" id="WOL01540.1"/>
    </source>
</evidence>
<dbReference type="AlphaFoldDB" id="A0AAQ3K448"/>
<keyword evidence="2" id="KW-1185">Reference proteome</keyword>